<feature type="domain" description="MacB-like periplasmic core" evidence="9">
    <location>
        <begin position="20"/>
        <end position="242"/>
    </location>
</feature>
<keyword evidence="5 7" id="KW-0472">Membrane</keyword>
<feature type="transmembrane region" description="Helical" evidence="7">
    <location>
        <begin position="756"/>
        <end position="783"/>
    </location>
</feature>
<dbReference type="Pfam" id="PF12704">
    <property type="entry name" value="MacB_PCD"/>
    <property type="match status" value="2"/>
</dbReference>
<proteinExistence type="inferred from homology"/>
<dbReference type="PANTHER" id="PTHR30572">
    <property type="entry name" value="MEMBRANE COMPONENT OF TRANSPORTER-RELATED"/>
    <property type="match status" value="1"/>
</dbReference>
<feature type="domain" description="MacB-like periplasmic core" evidence="9">
    <location>
        <begin position="435"/>
        <end position="594"/>
    </location>
</feature>
<evidence type="ECO:0000259" key="8">
    <source>
        <dbReference type="Pfam" id="PF02687"/>
    </source>
</evidence>
<evidence type="ECO:0000256" key="7">
    <source>
        <dbReference type="SAM" id="Phobius"/>
    </source>
</evidence>
<keyword evidence="3 7" id="KW-0812">Transmembrane</keyword>
<comment type="subcellular location">
    <subcellularLocation>
        <location evidence="1">Cell membrane</location>
        <topology evidence="1">Multi-pass membrane protein</topology>
    </subcellularLocation>
</comment>
<feature type="domain" description="ABC3 transporter permease C-terminal" evidence="8">
    <location>
        <begin position="673"/>
        <end position="783"/>
    </location>
</feature>
<feature type="transmembrane region" description="Helical" evidence="7">
    <location>
        <begin position="21"/>
        <end position="42"/>
    </location>
</feature>
<feature type="transmembrane region" description="Helical" evidence="7">
    <location>
        <begin position="423"/>
        <end position="447"/>
    </location>
</feature>
<dbReference type="RefSeq" id="WP_128769212.1">
    <property type="nucleotide sequence ID" value="NZ_RXOC01000005.1"/>
</dbReference>
<dbReference type="Pfam" id="PF02687">
    <property type="entry name" value="FtsX"/>
    <property type="match status" value="2"/>
</dbReference>
<evidence type="ECO:0000256" key="5">
    <source>
        <dbReference type="ARBA" id="ARBA00023136"/>
    </source>
</evidence>
<evidence type="ECO:0000256" key="1">
    <source>
        <dbReference type="ARBA" id="ARBA00004651"/>
    </source>
</evidence>
<reference evidence="10 11" key="1">
    <citation type="submission" date="2018-12" db="EMBL/GenBank/DDBJ databases">
        <title>The Draft Genome Sequence of the Soil Bacterium Pedobacter tournemirensis R1.</title>
        <authorList>
            <person name="He J."/>
        </authorList>
    </citation>
    <scope>NUCLEOTIDE SEQUENCE [LARGE SCALE GENOMIC DNA]</scope>
    <source>
        <strain evidence="10 11">R1</strain>
    </source>
</reference>
<evidence type="ECO:0000256" key="3">
    <source>
        <dbReference type="ARBA" id="ARBA00022692"/>
    </source>
</evidence>
<dbReference type="EMBL" id="RXOC01000005">
    <property type="protein sequence ID" value="RXF70139.1"/>
    <property type="molecule type" value="Genomic_DNA"/>
</dbReference>
<feature type="transmembrane region" description="Helical" evidence="7">
    <location>
        <begin position="332"/>
        <end position="357"/>
    </location>
</feature>
<sequence length="793" mass="88984">MIKSFFRIAVRSFFKNKVQSFVNIAGLTAGMFVTILIGLWIFDELTFDKYHRNYQQIAQVMQNQYMGGTTKTGAAIPRPLEFELKKNFEHTFKHIVMSSWKWGHLLGVGGKTIKQSGVFMDSGAPDMLGLRMIAGSRNALQDPSSMLLSESAAKALFNKTDIVGQTIKLDARFSLKVAGVYEDLPYNTTFNDVHFIAPWAFYVTTERWLKEAADNWFNNSFQLFVQLADNADMQQVSHEIKNVKLNKINKDERQFKPELFLHPMERWHLYSEFKEGRNTGGRVEYVWLFGIIGVFVLFLACINFMNLSTARSEKRAREVGVLKSIGCDRKTLIFQFFGESMLLAFLALVLALFLVYLSLPAFNLIADKKIVIPVADVFFWLSCIGFTFVTGIVAGSYPALYLSSFKPVKVLKGTFRTGKAAAIPRKVLVVIQFSVSVMLIIGTIVVFRQIQLTRNRPIGYSPAGLISVTSYTNDIHNHFDALRNELMGSGFVVDMAESNSPLTGINSNSSGLTWKGKDPNMPADFGTVGVSHSFGNTVGWQFKDGRDFSGELATDSSVLIINEAAVKYMGMKTPVGETLHWGKDYRIAGVIKDMVMQSPYEPSKPTVFYLRDDPGETVTLRINPSKGIKESLLFIEGIYKKYSPESPFEYTFADAEYGRKFEGEERIGRLAGAFAVLAIFISCLGLFGMAAFTAEQRTKEIGVRKVLGATVLQLWQMMSTDFARLVIISFCIAAPLAYWLMDMWLQKFSFRSNIPFWIFLLSGSGLLLVTLLTTSAHIIRVAVSNPVKSLRSE</sequence>
<comment type="caution">
    <text evidence="10">The sequence shown here is derived from an EMBL/GenBank/DDBJ whole genome shotgun (WGS) entry which is preliminary data.</text>
</comment>
<dbReference type="InterPro" id="IPR025857">
    <property type="entry name" value="MacB_PCD"/>
</dbReference>
<feature type="transmembrane region" description="Helical" evidence="7">
    <location>
        <begin position="722"/>
        <end position="741"/>
    </location>
</feature>
<evidence type="ECO:0000256" key="2">
    <source>
        <dbReference type="ARBA" id="ARBA00022475"/>
    </source>
</evidence>
<comment type="similarity">
    <text evidence="6">Belongs to the ABC-4 integral membrane protein family.</text>
</comment>
<dbReference type="Proteomes" id="UP000290848">
    <property type="component" value="Unassembled WGS sequence"/>
</dbReference>
<dbReference type="PANTHER" id="PTHR30572:SF4">
    <property type="entry name" value="ABC TRANSPORTER PERMEASE YTRF"/>
    <property type="match status" value="1"/>
</dbReference>
<evidence type="ECO:0000313" key="11">
    <source>
        <dbReference type="Proteomes" id="UP000290848"/>
    </source>
</evidence>
<dbReference type="InterPro" id="IPR003838">
    <property type="entry name" value="ABC3_permease_C"/>
</dbReference>
<evidence type="ECO:0000256" key="6">
    <source>
        <dbReference type="ARBA" id="ARBA00038076"/>
    </source>
</evidence>
<organism evidence="10 11">
    <name type="scientific">Arcticibacter tournemirensis</name>
    <dbReference type="NCBI Taxonomy" id="699437"/>
    <lineage>
        <taxon>Bacteria</taxon>
        <taxon>Pseudomonadati</taxon>
        <taxon>Bacteroidota</taxon>
        <taxon>Sphingobacteriia</taxon>
        <taxon>Sphingobacteriales</taxon>
        <taxon>Sphingobacteriaceae</taxon>
        <taxon>Arcticibacter</taxon>
    </lineage>
</organism>
<dbReference type="AlphaFoldDB" id="A0A4Q0MBC2"/>
<feature type="transmembrane region" description="Helical" evidence="7">
    <location>
        <begin position="285"/>
        <end position="307"/>
    </location>
</feature>
<dbReference type="InterPro" id="IPR050250">
    <property type="entry name" value="Macrolide_Exporter_MacB"/>
</dbReference>
<protein>
    <submittedName>
        <fullName evidence="10">FtsX-like permease family protein</fullName>
    </submittedName>
</protein>
<dbReference type="GO" id="GO:0022857">
    <property type="term" value="F:transmembrane transporter activity"/>
    <property type="evidence" value="ECO:0007669"/>
    <property type="project" value="TreeGrafter"/>
</dbReference>
<feature type="domain" description="ABC3 transporter permease C-terminal" evidence="8">
    <location>
        <begin position="291"/>
        <end position="405"/>
    </location>
</feature>
<name>A0A4Q0MBC2_9SPHI</name>
<gene>
    <name evidence="10" type="ORF">EKH83_09665</name>
</gene>
<dbReference type="GO" id="GO:0005886">
    <property type="term" value="C:plasma membrane"/>
    <property type="evidence" value="ECO:0007669"/>
    <property type="project" value="UniProtKB-SubCell"/>
</dbReference>
<evidence type="ECO:0000256" key="4">
    <source>
        <dbReference type="ARBA" id="ARBA00022989"/>
    </source>
</evidence>
<accession>A0A4Q0MBC2</accession>
<keyword evidence="4 7" id="KW-1133">Transmembrane helix</keyword>
<evidence type="ECO:0000259" key="9">
    <source>
        <dbReference type="Pfam" id="PF12704"/>
    </source>
</evidence>
<feature type="transmembrane region" description="Helical" evidence="7">
    <location>
        <begin position="377"/>
        <end position="402"/>
    </location>
</feature>
<evidence type="ECO:0000313" key="10">
    <source>
        <dbReference type="EMBL" id="RXF70139.1"/>
    </source>
</evidence>
<feature type="transmembrane region" description="Helical" evidence="7">
    <location>
        <begin position="670"/>
        <end position="694"/>
    </location>
</feature>
<keyword evidence="2" id="KW-1003">Cell membrane</keyword>